<organism evidence="1 2">
    <name type="scientific">Avena sativa</name>
    <name type="common">Oat</name>
    <dbReference type="NCBI Taxonomy" id="4498"/>
    <lineage>
        <taxon>Eukaryota</taxon>
        <taxon>Viridiplantae</taxon>
        <taxon>Streptophyta</taxon>
        <taxon>Embryophyta</taxon>
        <taxon>Tracheophyta</taxon>
        <taxon>Spermatophyta</taxon>
        <taxon>Magnoliopsida</taxon>
        <taxon>Liliopsida</taxon>
        <taxon>Poales</taxon>
        <taxon>Poaceae</taxon>
        <taxon>BOP clade</taxon>
        <taxon>Pooideae</taxon>
        <taxon>Poodae</taxon>
        <taxon>Poeae</taxon>
        <taxon>Poeae Chloroplast Group 1 (Aveneae type)</taxon>
        <taxon>Aveninae</taxon>
        <taxon>Avena</taxon>
    </lineage>
</organism>
<reference evidence="1" key="1">
    <citation type="submission" date="2021-05" db="EMBL/GenBank/DDBJ databases">
        <authorList>
            <person name="Scholz U."/>
            <person name="Mascher M."/>
            <person name="Fiebig A."/>
        </authorList>
    </citation>
    <scope>NUCLEOTIDE SEQUENCE [LARGE SCALE GENOMIC DNA]</scope>
</reference>
<reference evidence="1" key="2">
    <citation type="submission" date="2025-09" db="UniProtKB">
        <authorList>
            <consortium name="EnsemblPlants"/>
        </authorList>
    </citation>
    <scope>IDENTIFICATION</scope>
</reference>
<dbReference type="EnsemblPlants" id="AVESA.00010b.r2.7AG1194210.1">
    <property type="protein sequence ID" value="AVESA.00010b.r2.7AG1194210.1.CDS"/>
    <property type="gene ID" value="AVESA.00010b.r2.7AG1194210"/>
</dbReference>
<proteinExistence type="predicted"/>
<evidence type="ECO:0000313" key="1">
    <source>
        <dbReference type="EnsemblPlants" id="AVESA.00010b.r2.7AG1194210.1.CDS"/>
    </source>
</evidence>
<protein>
    <submittedName>
        <fullName evidence="1">Uncharacterized protein</fullName>
    </submittedName>
</protein>
<name>A0ACD5ZR92_AVESA</name>
<dbReference type="Proteomes" id="UP001732700">
    <property type="component" value="Chromosome 7A"/>
</dbReference>
<sequence length="80" mass="8766">MRTAQVLLLGLALVMLTSAIEADHCGPEIGTGPLPCDINKCTSWCWRNGGWRATCVPEGCRCDACWKDPPNLQIQPRRLG</sequence>
<accession>A0ACD5ZR92</accession>
<evidence type="ECO:0000313" key="2">
    <source>
        <dbReference type="Proteomes" id="UP001732700"/>
    </source>
</evidence>
<keyword evidence="2" id="KW-1185">Reference proteome</keyword>